<evidence type="ECO:0000313" key="2">
    <source>
        <dbReference type="EMBL" id="QHT06911.1"/>
    </source>
</evidence>
<proteinExistence type="predicted"/>
<accession>A0A6C0CR28</accession>
<reference evidence="2" key="1">
    <citation type="journal article" date="2020" name="Nature">
        <title>Giant virus diversity and host interactions through global metagenomics.</title>
        <authorList>
            <person name="Schulz F."/>
            <person name="Roux S."/>
            <person name="Paez-Espino D."/>
            <person name="Jungbluth S."/>
            <person name="Walsh D.A."/>
            <person name="Denef V.J."/>
            <person name="McMahon K.D."/>
            <person name="Konstantinidis K.T."/>
            <person name="Eloe-Fadrosh E.A."/>
            <person name="Kyrpides N.C."/>
            <person name="Woyke T."/>
        </authorList>
    </citation>
    <scope>NUCLEOTIDE SEQUENCE</scope>
    <source>
        <strain evidence="2">GVMAG-M-3300021473-15</strain>
    </source>
</reference>
<dbReference type="AlphaFoldDB" id="A0A6C0CR28"/>
<dbReference type="PROSITE" id="PS00028">
    <property type="entry name" value="ZINC_FINGER_C2H2_1"/>
    <property type="match status" value="1"/>
</dbReference>
<organism evidence="2">
    <name type="scientific">viral metagenome</name>
    <dbReference type="NCBI Taxonomy" id="1070528"/>
    <lineage>
        <taxon>unclassified sequences</taxon>
        <taxon>metagenomes</taxon>
        <taxon>organismal metagenomes</taxon>
    </lineage>
</organism>
<name>A0A6C0CR28_9ZZZZ</name>
<dbReference type="EMBL" id="MN739478">
    <property type="protein sequence ID" value="QHT06911.1"/>
    <property type="molecule type" value="Genomic_DNA"/>
</dbReference>
<feature type="domain" description="C2H2-type" evidence="1">
    <location>
        <begin position="6"/>
        <end position="28"/>
    </location>
</feature>
<protein>
    <recommendedName>
        <fullName evidence="1">C2H2-type domain-containing protein</fullName>
    </recommendedName>
</protein>
<dbReference type="InterPro" id="IPR013087">
    <property type="entry name" value="Znf_C2H2_type"/>
</dbReference>
<evidence type="ECO:0000259" key="1">
    <source>
        <dbReference type="PROSITE" id="PS00028"/>
    </source>
</evidence>
<sequence length="215" mass="26698">MEHVECLTCQKFFYRKRYLIRHWNSFTHLNTIRLFQRNIDVLPNTIKFKIVCYIYDIKTVYEFDRMMHCLLMQNTFKHLLHRSTPQCSFCQYDINFSFSQFMCHMNKSFICTNCLLFILTHTNFINERCLSLNQKGYISYHYQNNHRYYTIQTLLHTLKKISLFYTRTSLINDTLWINFNNLMSYSSCDEYFQDLYNYYNLIFSWIQNYYIFYYI</sequence>